<feature type="compositionally biased region" description="Basic and acidic residues" evidence="1">
    <location>
        <begin position="313"/>
        <end position="322"/>
    </location>
</feature>
<dbReference type="eggNOG" id="KOG3715">
    <property type="taxonomic scope" value="Eukaryota"/>
</dbReference>
<dbReference type="GeneID" id="8437358"/>
<protein>
    <recommendedName>
        <fullName evidence="2">UDENN FLCN/SMCR8-type domain-containing protein</fullName>
    </recommendedName>
</protein>
<feature type="compositionally biased region" description="Polar residues" evidence="1">
    <location>
        <begin position="437"/>
        <end position="453"/>
    </location>
</feature>
<dbReference type="GO" id="GO:1904263">
    <property type="term" value="P:positive regulation of TORC1 signaling"/>
    <property type="evidence" value="ECO:0007669"/>
    <property type="project" value="TreeGrafter"/>
</dbReference>
<feature type="compositionally biased region" description="Low complexity" evidence="1">
    <location>
        <begin position="323"/>
        <end position="333"/>
    </location>
</feature>
<dbReference type="InterPro" id="IPR037520">
    <property type="entry name" value="Folliculin/SMCR8_longin"/>
</dbReference>
<keyword evidence="4" id="KW-1185">Reference proteome</keyword>
<feature type="domain" description="UDENN FLCN/SMCR8-type" evidence="2">
    <location>
        <begin position="194"/>
        <end position="469"/>
    </location>
</feature>
<gene>
    <name evidence="3" type="ORF">UREG_06830</name>
</gene>
<dbReference type="InterPro" id="IPR021713">
    <property type="entry name" value="Folliculin"/>
</dbReference>
<dbReference type="Proteomes" id="UP000002058">
    <property type="component" value="Unassembled WGS sequence"/>
</dbReference>
<dbReference type="VEuPathDB" id="FungiDB:UREG_06830"/>
<sequence length="469" mass="50661">MDLHFHGPTSILCSQVAPTSCSQCDPDSRDLSPSETPLSSHPGTSASSAPRDSGQDVKPARPSIAASSMGYTSTEDLEPLASPSASAPVLAARIENHPWFLNGQYTKVDTEKFNCFGGAEGDTCASCRLSIPEDISKQLPPGAPGTLKENGQGRNGSPVLRSREMVYSCHGTQFAFDDVSHESHAHHSNGTSVRSSYSSESSCHTHVLTYLSMRGPPNPTNYALLRRASIRTLSCEFLPRGLSSGPLSFGDPATGYTIAYVFRLPDPMARGKRRSYALVALAGKDAGRAFRASPVIWRVFSRIANNLVSSAEKSQEQEKRCDTTTPNGANAAATRNYTPISSFLTGRTFDPDGQPRRAGQIRARNLSEIVGNEYIFAELHAQFVALLKQLGGMFGGSRIPENRLNPESAIEETEEYYPRHAAAPSIKVPLRPKDARGTSQSGARCDSPSSPIQMSPRPIPISHRRHYAA</sequence>
<dbReference type="EMBL" id="CH476618">
    <property type="protein sequence ID" value="EEP81965.1"/>
    <property type="molecule type" value="Genomic_DNA"/>
</dbReference>
<dbReference type="PANTHER" id="PTHR31441:SF2">
    <property type="entry name" value="FOLLICULIN"/>
    <property type="match status" value="1"/>
</dbReference>
<dbReference type="AlphaFoldDB" id="C4JW88"/>
<feature type="compositionally biased region" description="Polar residues" evidence="1">
    <location>
        <begin position="65"/>
        <end position="74"/>
    </location>
</feature>
<dbReference type="OrthoDB" id="5599713at2759"/>
<feature type="region of interest" description="Disordered" evidence="1">
    <location>
        <begin position="421"/>
        <end position="469"/>
    </location>
</feature>
<feature type="region of interest" description="Disordered" evidence="1">
    <location>
        <begin position="22"/>
        <end position="81"/>
    </location>
</feature>
<evidence type="ECO:0000256" key="1">
    <source>
        <dbReference type="SAM" id="MobiDB-lite"/>
    </source>
</evidence>
<dbReference type="RefSeq" id="XP_002583863.1">
    <property type="nucleotide sequence ID" value="XM_002583817.1"/>
</dbReference>
<dbReference type="PANTHER" id="PTHR31441">
    <property type="entry name" value="FOLLICULIN FAMILY MEMBER"/>
    <property type="match status" value="1"/>
</dbReference>
<feature type="compositionally biased region" description="Polar residues" evidence="1">
    <location>
        <begin position="33"/>
        <end position="50"/>
    </location>
</feature>
<evidence type="ECO:0000313" key="4">
    <source>
        <dbReference type="Proteomes" id="UP000002058"/>
    </source>
</evidence>
<proteinExistence type="predicted"/>
<feature type="region of interest" description="Disordered" evidence="1">
    <location>
        <begin position="135"/>
        <end position="158"/>
    </location>
</feature>
<dbReference type="InterPro" id="IPR037521">
    <property type="entry name" value="FLCN/SMCR8_DENN"/>
</dbReference>
<dbReference type="STRING" id="336963.C4JW88"/>
<dbReference type="InParanoid" id="C4JW88"/>
<evidence type="ECO:0000313" key="3">
    <source>
        <dbReference type="EMBL" id="EEP81965.1"/>
    </source>
</evidence>
<dbReference type="OMA" id="CDNCAMT"/>
<dbReference type="PROSITE" id="PS51834">
    <property type="entry name" value="DENN_FLCN_SMCR8"/>
    <property type="match status" value="1"/>
</dbReference>
<accession>C4JW88</accession>
<dbReference type="GO" id="GO:0005096">
    <property type="term" value="F:GTPase activator activity"/>
    <property type="evidence" value="ECO:0007669"/>
    <property type="project" value="InterPro"/>
</dbReference>
<organism evidence="3 4">
    <name type="scientific">Uncinocarpus reesii (strain UAMH 1704)</name>
    <dbReference type="NCBI Taxonomy" id="336963"/>
    <lineage>
        <taxon>Eukaryota</taxon>
        <taxon>Fungi</taxon>
        <taxon>Dikarya</taxon>
        <taxon>Ascomycota</taxon>
        <taxon>Pezizomycotina</taxon>
        <taxon>Eurotiomycetes</taxon>
        <taxon>Eurotiomycetidae</taxon>
        <taxon>Onygenales</taxon>
        <taxon>Onygenaceae</taxon>
        <taxon>Uncinocarpus</taxon>
    </lineage>
</organism>
<name>C4JW88_UNCRE</name>
<reference evidence="4" key="1">
    <citation type="journal article" date="2009" name="Genome Res.">
        <title>Comparative genomic analyses of the human fungal pathogens Coccidioides and their relatives.</title>
        <authorList>
            <person name="Sharpton T.J."/>
            <person name="Stajich J.E."/>
            <person name="Rounsley S.D."/>
            <person name="Gardner M.J."/>
            <person name="Wortman J.R."/>
            <person name="Jordar V.S."/>
            <person name="Maiti R."/>
            <person name="Kodira C.D."/>
            <person name="Neafsey D.E."/>
            <person name="Zeng Q."/>
            <person name="Hung C.-Y."/>
            <person name="McMahan C."/>
            <person name="Muszewska A."/>
            <person name="Grynberg M."/>
            <person name="Mandel M.A."/>
            <person name="Kellner E.M."/>
            <person name="Barker B.M."/>
            <person name="Galgiani J.N."/>
            <person name="Orbach M.J."/>
            <person name="Kirkland T.N."/>
            <person name="Cole G.T."/>
            <person name="Henn M.R."/>
            <person name="Birren B.W."/>
            <person name="Taylor J.W."/>
        </authorList>
    </citation>
    <scope>NUCLEOTIDE SEQUENCE [LARGE SCALE GENOMIC DNA]</scope>
    <source>
        <strain evidence="4">UAMH 1704</strain>
    </source>
</reference>
<feature type="region of interest" description="Disordered" evidence="1">
    <location>
        <begin position="311"/>
        <end position="333"/>
    </location>
</feature>
<dbReference type="GO" id="GO:0005829">
    <property type="term" value="C:cytosol"/>
    <property type="evidence" value="ECO:0007669"/>
    <property type="project" value="TreeGrafter"/>
</dbReference>
<dbReference type="KEGG" id="ure:UREG_06830"/>
<dbReference type="Pfam" id="PF11704">
    <property type="entry name" value="Folliculin"/>
    <property type="match status" value="1"/>
</dbReference>
<evidence type="ECO:0000259" key="2">
    <source>
        <dbReference type="PROSITE" id="PS51834"/>
    </source>
</evidence>
<dbReference type="HOGENOM" id="CLU_030576_0_0_1"/>